<proteinExistence type="predicted"/>
<sequence length="221" mass="24247">AGETRATTGAPRTVHGQRDGGLAGPDGVPPLRGGAPAGGPGGKGARRDGLRRHLQQPARAGLRDRRDHRAGVRLLWRSRAGARPDRTPRRRPRGALVGRAGGAQPRVRPQVPHPARGGALGVRRRRDRRAGHGPLRGRAGQDTLPPPRRRPHRRRLSRGLDARLPQGPLRARRASRNPQGRERLHHTHCLGPQRHGPRPSLPRLHRAPHGPERPRHDQGRV</sequence>
<gene>
    <name evidence="2" type="ORF">AVDCRST_MAG22-3699</name>
</gene>
<evidence type="ECO:0000256" key="1">
    <source>
        <dbReference type="SAM" id="MobiDB-lite"/>
    </source>
</evidence>
<feature type="non-terminal residue" evidence="2">
    <location>
        <position position="1"/>
    </location>
</feature>
<organism evidence="2">
    <name type="scientific">uncultured Rubrobacteraceae bacterium</name>
    <dbReference type="NCBI Taxonomy" id="349277"/>
    <lineage>
        <taxon>Bacteria</taxon>
        <taxon>Bacillati</taxon>
        <taxon>Actinomycetota</taxon>
        <taxon>Rubrobacteria</taxon>
        <taxon>Rubrobacterales</taxon>
        <taxon>Rubrobacteraceae</taxon>
        <taxon>environmental samples</taxon>
    </lineage>
</organism>
<feature type="compositionally biased region" description="Basic residues" evidence="1">
    <location>
        <begin position="147"/>
        <end position="157"/>
    </location>
</feature>
<name>A0A6J4QFR0_9ACTN</name>
<dbReference type="AlphaFoldDB" id="A0A6J4QFR0"/>
<feature type="non-terminal residue" evidence="2">
    <location>
        <position position="221"/>
    </location>
</feature>
<accession>A0A6J4QFR0</accession>
<reference evidence="2" key="1">
    <citation type="submission" date="2020-02" db="EMBL/GenBank/DDBJ databases">
        <authorList>
            <person name="Meier V. D."/>
        </authorList>
    </citation>
    <scope>NUCLEOTIDE SEQUENCE</scope>
    <source>
        <strain evidence="2">AVDCRST_MAG22</strain>
    </source>
</reference>
<feature type="compositionally biased region" description="Basic and acidic residues" evidence="1">
    <location>
        <begin position="209"/>
        <end position="221"/>
    </location>
</feature>
<protein>
    <submittedName>
        <fullName evidence="2">Uncharacterized protein</fullName>
    </submittedName>
</protein>
<feature type="region of interest" description="Disordered" evidence="1">
    <location>
        <begin position="1"/>
        <end position="221"/>
    </location>
</feature>
<evidence type="ECO:0000313" key="2">
    <source>
        <dbReference type="EMBL" id="CAA9436297.1"/>
    </source>
</evidence>
<feature type="compositionally biased region" description="Basic residues" evidence="1">
    <location>
        <begin position="122"/>
        <end position="131"/>
    </location>
</feature>
<feature type="compositionally biased region" description="Basic and acidic residues" evidence="1">
    <location>
        <begin position="61"/>
        <end position="70"/>
    </location>
</feature>
<dbReference type="EMBL" id="CADCUV010000179">
    <property type="protein sequence ID" value="CAA9436297.1"/>
    <property type="molecule type" value="Genomic_DNA"/>
</dbReference>